<gene>
    <name evidence="1" type="ORF">CFBP5507_05900</name>
</gene>
<accession>A0A4Z1QVY8</accession>
<dbReference type="EMBL" id="CP109968">
    <property type="protein sequence ID" value="UYZ08532.1"/>
    <property type="molecule type" value="Genomic_DNA"/>
</dbReference>
<organism evidence="1 2">
    <name type="scientific">Agrobacterium salinitolerans</name>
    <dbReference type="NCBI Taxonomy" id="1183413"/>
    <lineage>
        <taxon>Bacteria</taxon>
        <taxon>Pseudomonadati</taxon>
        <taxon>Pseudomonadota</taxon>
        <taxon>Alphaproteobacteria</taxon>
        <taxon>Hyphomicrobiales</taxon>
        <taxon>Rhizobiaceae</taxon>
        <taxon>Rhizobium/Agrobacterium group</taxon>
        <taxon>Agrobacterium</taxon>
    </lineage>
</organism>
<protein>
    <submittedName>
        <fullName evidence="1">Uncharacterized protein</fullName>
    </submittedName>
</protein>
<dbReference type="AlphaFoldDB" id="A0A4Z1QVY8"/>
<name>A0A4Z1QVY8_9HYPH</name>
<sequence>MLKPVAILVIASLLASGQAVAEPSDDEIMSMTALKWAGMNCGKMISDSDYQAALDYTNKLDPEKSAFAMRRLKAMVSKASNRDVACKSIIDAMTDG</sequence>
<dbReference type="RefSeq" id="WP_137410314.1">
    <property type="nucleotide sequence ID" value="NZ_CP109968.1"/>
</dbReference>
<evidence type="ECO:0000313" key="1">
    <source>
        <dbReference type="EMBL" id="UYZ08532.1"/>
    </source>
</evidence>
<dbReference type="KEGG" id="asal:CFBP5507_05900"/>
<proteinExistence type="predicted"/>
<dbReference type="Proteomes" id="UP000298735">
    <property type="component" value="Chromosome Circular"/>
</dbReference>
<reference evidence="1" key="1">
    <citation type="submission" date="2022-10" db="EMBL/GenBank/DDBJ databases">
        <title>Complete genome sequence of Agrobacterium salinitolerans CFBP5507.</title>
        <authorList>
            <person name="Tchabashvili S."/>
            <person name="Yen H.-C."/>
            <person name="Haryono M."/>
            <person name="Lin Y.-C."/>
            <person name="Lai E.-M."/>
            <person name="Kuo C.-H."/>
        </authorList>
    </citation>
    <scope>NUCLEOTIDE SEQUENCE</scope>
    <source>
        <strain evidence="1">CFBP5507</strain>
    </source>
</reference>
<evidence type="ECO:0000313" key="2">
    <source>
        <dbReference type="Proteomes" id="UP000298735"/>
    </source>
</evidence>